<dbReference type="EMBL" id="JBEAFC010000003">
    <property type="protein sequence ID" value="KAL1561021.1"/>
    <property type="molecule type" value="Genomic_DNA"/>
</dbReference>
<evidence type="ECO:0000256" key="3">
    <source>
        <dbReference type="ARBA" id="ARBA00010617"/>
    </source>
</evidence>
<evidence type="ECO:0000313" key="12">
    <source>
        <dbReference type="Proteomes" id="UP001567538"/>
    </source>
</evidence>
<name>A0ABD1HX53_SALDI</name>
<organism evidence="11 12">
    <name type="scientific">Salvia divinorum</name>
    <name type="common">Maria pastora</name>
    <name type="synonym">Diviner's sage</name>
    <dbReference type="NCBI Taxonomy" id="28513"/>
    <lineage>
        <taxon>Eukaryota</taxon>
        <taxon>Viridiplantae</taxon>
        <taxon>Streptophyta</taxon>
        <taxon>Embryophyta</taxon>
        <taxon>Tracheophyta</taxon>
        <taxon>Spermatophyta</taxon>
        <taxon>Magnoliopsida</taxon>
        <taxon>eudicotyledons</taxon>
        <taxon>Gunneridae</taxon>
        <taxon>Pentapetalae</taxon>
        <taxon>asterids</taxon>
        <taxon>lamiids</taxon>
        <taxon>Lamiales</taxon>
        <taxon>Lamiaceae</taxon>
        <taxon>Nepetoideae</taxon>
        <taxon>Mentheae</taxon>
        <taxon>Salviinae</taxon>
        <taxon>Salvia</taxon>
        <taxon>Salvia subgen. Calosphace</taxon>
    </lineage>
</organism>
<dbReference type="Pfam" id="PF00067">
    <property type="entry name" value="p450"/>
    <property type="match status" value="1"/>
</dbReference>
<feature type="binding site" description="axial binding residue" evidence="9">
    <location>
        <position position="442"/>
    </location>
    <ligand>
        <name>heme</name>
        <dbReference type="ChEBI" id="CHEBI:30413"/>
    </ligand>
    <ligandPart>
        <name>Fe</name>
        <dbReference type="ChEBI" id="CHEBI:18248"/>
    </ligandPart>
</feature>
<dbReference type="InterPro" id="IPR001128">
    <property type="entry name" value="Cyt_P450"/>
</dbReference>
<dbReference type="GO" id="GO:0046872">
    <property type="term" value="F:metal ion binding"/>
    <property type="evidence" value="ECO:0007669"/>
    <property type="project" value="UniProtKB-KW"/>
</dbReference>
<evidence type="ECO:0000256" key="2">
    <source>
        <dbReference type="ARBA" id="ARBA00004167"/>
    </source>
</evidence>
<sequence>MEEFQIKFFVLFITSISLLWFISKRLFKPPGSKNPLPSPRSLPVLGNLHQLSLLPHRDFLVLSKKHGPLMLLHFGRVPVLVVSSADAASEIMKNHDLSFADRPRYKAHKKILYNGKDVVFAPYGEYWRQAKGHFVLKLLSNKRVQSFRPIREEETALFVQKIRESSGRAVNLSHMFFKFTYDGVCRSALGRTYSESDKGKEFLVLMMEMTEALGAISIGEFIPWLRWIDRINGFDKKVERIASGLDGVLESVIRERLGNLVESLEEKSEVDFVDILLEIYSEGGDVSSNRDSIKAIILDVFGAGTDTSAVVLEWTMSELLRHPTAMRKLQEEVRGIIGQKQDITDDDIDKMHYLKAVIKESLRLHPPFPLLLPRVATRDVKVKGYDVAAGTVVMVSFWAIGRDPELWDEPDKFMPERFLNSSIDFKGIDFELIPFGAGRRGCPGIAYSMAVIELLAANIVAKFDWKLADGKDLDMNEGPGITSHRVVPLHAVATEVA</sequence>
<keyword evidence="4 9" id="KW-0349">Heme</keyword>
<dbReference type="InterPro" id="IPR002401">
    <property type="entry name" value="Cyt_P450_E_grp-I"/>
</dbReference>
<evidence type="ECO:0000256" key="5">
    <source>
        <dbReference type="ARBA" id="ARBA00022723"/>
    </source>
</evidence>
<accession>A0ABD1HX53</accession>
<dbReference type="PRINTS" id="PR00385">
    <property type="entry name" value="P450"/>
</dbReference>
<reference evidence="11 12" key="1">
    <citation type="submission" date="2024-06" db="EMBL/GenBank/DDBJ databases">
        <title>A chromosome level genome sequence of Diviner's sage (Salvia divinorum).</title>
        <authorList>
            <person name="Ford S.A."/>
            <person name="Ro D.-K."/>
            <person name="Ness R.W."/>
            <person name="Phillips M.A."/>
        </authorList>
    </citation>
    <scope>NUCLEOTIDE SEQUENCE [LARGE SCALE GENOMIC DNA]</scope>
    <source>
        <strain evidence="11">SAF-2024a</strain>
        <tissue evidence="11">Leaf</tissue>
    </source>
</reference>
<dbReference type="GO" id="GO:0016114">
    <property type="term" value="P:terpenoid biosynthetic process"/>
    <property type="evidence" value="ECO:0007669"/>
    <property type="project" value="UniProtKB-ARBA"/>
</dbReference>
<comment type="cofactor">
    <cofactor evidence="1 9">
        <name>heme</name>
        <dbReference type="ChEBI" id="CHEBI:30413"/>
    </cofactor>
</comment>
<comment type="similarity">
    <text evidence="3 10">Belongs to the cytochrome P450 family.</text>
</comment>
<dbReference type="Gene3D" id="1.10.630.10">
    <property type="entry name" value="Cytochrome P450"/>
    <property type="match status" value="1"/>
</dbReference>
<keyword evidence="7 9" id="KW-0408">Iron</keyword>
<evidence type="ECO:0000256" key="7">
    <source>
        <dbReference type="ARBA" id="ARBA00023004"/>
    </source>
</evidence>
<keyword evidence="5 9" id="KW-0479">Metal-binding</keyword>
<comment type="subcellular location">
    <subcellularLocation>
        <location evidence="2">Membrane</location>
        <topology evidence="2">Single-pass membrane protein</topology>
    </subcellularLocation>
</comment>
<evidence type="ECO:0000256" key="4">
    <source>
        <dbReference type="ARBA" id="ARBA00022617"/>
    </source>
</evidence>
<keyword evidence="8 10" id="KW-0503">Monooxygenase</keyword>
<dbReference type="PANTHER" id="PTHR47955:SF15">
    <property type="entry name" value="CYTOCHROME P450 71A2-LIKE"/>
    <property type="match status" value="1"/>
</dbReference>
<dbReference type="Proteomes" id="UP001567538">
    <property type="component" value="Unassembled WGS sequence"/>
</dbReference>
<dbReference type="GO" id="GO:0016020">
    <property type="term" value="C:membrane"/>
    <property type="evidence" value="ECO:0007669"/>
    <property type="project" value="UniProtKB-SubCell"/>
</dbReference>
<evidence type="ECO:0000313" key="11">
    <source>
        <dbReference type="EMBL" id="KAL1561021.1"/>
    </source>
</evidence>
<dbReference type="FunFam" id="1.10.630.10:FF:000011">
    <property type="entry name" value="Cytochrome P450 83B1"/>
    <property type="match status" value="1"/>
</dbReference>
<dbReference type="AlphaFoldDB" id="A0ABD1HX53"/>
<dbReference type="EC" id="1.14.14.1" evidence="11"/>
<protein>
    <submittedName>
        <fullName evidence="11">Unspecific monooxygenase</fullName>
        <ecNumber evidence="11">1.14.14.1</ecNumber>
    </submittedName>
</protein>
<dbReference type="PRINTS" id="PR00463">
    <property type="entry name" value="EP450I"/>
</dbReference>
<proteinExistence type="inferred from homology"/>
<gene>
    <name evidence="11" type="ORF">AAHA92_03772</name>
</gene>
<comment type="caution">
    <text evidence="11">The sequence shown here is derived from an EMBL/GenBank/DDBJ whole genome shotgun (WGS) entry which is preliminary data.</text>
</comment>
<dbReference type="InterPro" id="IPR036396">
    <property type="entry name" value="Cyt_P450_sf"/>
</dbReference>
<dbReference type="InterPro" id="IPR017972">
    <property type="entry name" value="Cyt_P450_CS"/>
</dbReference>
<dbReference type="PANTHER" id="PTHR47955">
    <property type="entry name" value="CYTOCHROME P450 FAMILY 71 PROTEIN"/>
    <property type="match status" value="1"/>
</dbReference>
<evidence type="ECO:0000256" key="10">
    <source>
        <dbReference type="RuleBase" id="RU000461"/>
    </source>
</evidence>
<dbReference type="SUPFAM" id="SSF48264">
    <property type="entry name" value="Cytochrome P450"/>
    <property type="match status" value="1"/>
</dbReference>
<dbReference type="PROSITE" id="PS00086">
    <property type="entry name" value="CYTOCHROME_P450"/>
    <property type="match status" value="1"/>
</dbReference>
<dbReference type="CDD" id="cd11072">
    <property type="entry name" value="CYP71-like"/>
    <property type="match status" value="1"/>
</dbReference>
<evidence type="ECO:0000256" key="1">
    <source>
        <dbReference type="ARBA" id="ARBA00001971"/>
    </source>
</evidence>
<evidence type="ECO:0000256" key="8">
    <source>
        <dbReference type="ARBA" id="ARBA00023033"/>
    </source>
</evidence>
<dbReference type="GO" id="GO:0016712">
    <property type="term" value="F:oxidoreductase activity, acting on paired donors, with incorporation or reduction of molecular oxygen, reduced flavin or flavoprotein as one donor, and incorporation of one atom of oxygen"/>
    <property type="evidence" value="ECO:0007669"/>
    <property type="project" value="UniProtKB-EC"/>
</dbReference>
<evidence type="ECO:0000256" key="6">
    <source>
        <dbReference type="ARBA" id="ARBA00023002"/>
    </source>
</evidence>
<keyword evidence="6 10" id="KW-0560">Oxidoreductase</keyword>
<evidence type="ECO:0000256" key="9">
    <source>
        <dbReference type="PIRSR" id="PIRSR602401-1"/>
    </source>
</evidence>
<keyword evidence="12" id="KW-1185">Reference proteome</keyword>